<dbReference type="InterPro" id="IPR050109">
    <property type="entry name" value="HTH-type_TetR-like_transc_reg"/>
</dbReference>
<feature type="domain" description="HTH tetR-type" evidence="5">
    <location>
        <begin position="13"/>
        <end position="73"/>
    </location>
</feature>
<dbReference type="PROSITE" id="PS50977">
    <property type="entry name" value="HTH_TETR_2"/>
    <property type="match status" value="1"/>
</dbReference>
<evidence type="ECO:0000256" key="1">
    <source>
        <dbReference type="ARBA" id="ARBA00023015"/>
    </source>
</evidence>
<dbReference type="PANTHER" id="PTHR30055:SF148">
    <property type="entry name" value="TETR-FAMILY TRANSCRIPTIONAL REGULATOR"/>
    <property type="match status" value="1"/>
</dbReference>
<name>A0ABT1PZA3_9ACTN</name>
<gene>
    <name evidence="6" type="ORF">NGB36_20805</name>
</gene>
<sequence length="206" mass="22649">MTETAGRGRPRSETARAAILDAALELCQRDGYQALTIKGIAEKAGVGRQTVYRWWPTKEAVLMEALRDLALREAARLQPDSGDTLRDVRTLLEATFALVQRLTGEAIVGLMAESQHDPELSSRLQATVIGPRRTALRDLLARGVERGDLSDDDIALDLAVDFCFGTMWYRLMGRHAPVDAALAGQLTAALRRMLAPADDDARHLTR</sequence>
<dbReference type="EMBL" id="JANFNG010000017">
    <property type="protein sequence ID" value="MCQ4082974.1"/>
    <property type="molecule type" value="Genomic_DNA"/>
</dbReference>
<dbReference type="InterPro" id="IPR011075">
    <property type="entry name" value="TetR_C"/>
</dbReference>
<comment type="caution">
    <text evidence="6">The sequence shown here is derived from an EMBL/GenBank/DDBJ whole genome shotgun (WGS) entry which is preliminary data.</text>
</comment>
<evidence type="ECO:0000259" key="5">
    <source>
        <dbReference type="PROSITE" id="PS50977"/>
    </source>
</evidence>
<dbReference type="PRINTS" id="PR00455">
    <property type="entry name" value="HTHTETR"/>
</dbReference>
<feature type="DNA-binding region" description="H-T-H motif" evidence="4">
    <location>
        <begin position="36"/>
        <end position="55"/>
    </location>
</feature>
<dbReference type="Pfam" id="PF00440">
    <property type="entry name" value="TetR_N"/>
    <property type="match status" value="1"/>
</dbReference>
<dbReference type="SUPFAM" id="SSF46689">
    <property type="entry name" value="Homeodomain-like"/>
    <property type="match status" value="1"/>
</dbReference>
<dbReference type="RefSeq" id="WP_255921877.1">
    <property type="nucleotide sequence ID" value="NZ_JANFNG010000017.1"/>
</dbReference>
<dbReference type="InterPro" id="IPR009057">
    <property type="entry name" value="Homeodomain-like_sf"/>
</dbReference>
<keyword evidence="3" id="KW-0804">Transcription</keyword>
<dbReference type="Gene3D" id="1.10.357.10">
    <property type="entry name" value="Tetracycline Repressor, domain 2"/>
    <property type="match status" value="1"/>
</dbReference>
<dbReference type="SUPFAM" id="SSF48498">
    <property type="entry name" value="Tetracyclin repressor-like, C-terminal domain"/>
    <property type="match status" value="1"/>
</dbReference>
<proteinExistence type="predicted"/>
<dbReference type="Proteomes" id="UP001057702">
    <property type="component" value="Unassembled WGS sequence"/>
</dbReference>
<protein>
    <submittedName>
        <fullName evidence="6">TetR/AcrR family transcriptional regulator</fullName>
    </submittedName>
</protein>
<dbReference type="InterPro" id="IPR036271">
    <property type="entry name" value="Tet_transcr_reg_TetR-rel_C_sf"/>
</dbReference>
<dbReference type="Pfam" id="PF16859">
    <property type="entry name" value="TetR_C_11"/>
    <property type="match status" value="1"/>
</dbReference>
<keyword evidence="7" id="KW-1185">Reference proteome</keyword>
<evidence type="ECO:0000256" key="4">
    <source>
        <dbReference type="PROSITE-ProRule" id="PRU00335"/>
    </source>
</evidence>
<dbReference type="PANTHER" id="PTHR30055">
    <property type="entry name" value="HTH-TYPE TRANSCRIPTIONAL REGULATOR RUTR"/>
    <property type="match status" value="1"/>
</dbReference>
<reference evidence="6" key="1">
    <citation type="submission" date="2022-06" db="EMBL/GenBank/DDBJ databases">
        <title>Draft genome sequence of Streptomyces sp. RB6PN25 isolated from peat swamp forest in Thailand.</title>
        <authorList>
            <person name="Duangmal K."/>
            <person name="Klaysubun C."/>
        </authorList>
    </citation>
    <scope>NUCLEOTIDE SEQUENCE</scope>
    <source>
        <strain evidence="6">RB6PN25</strain>
    </source>
</reference>
<evidence type="ECO:0000256" key="3">
    <source>
        <dbReference type="ARBA" id="ARBA00023163"/>
    </source>
</evidence>
<keyword evidence="2 4" id="KW-0238">DNA-binding</keyword>
<dbReference type="Gene3D" id="1.10.10.60">
    <property type="entry name" value="Homeodomain-like"/>
    <property type="match status" value="1"/>
</dbReference>
<organism evidence="6 7">
    <name type="scientific">Streptomyces humicola</name>
    <dbReference type="NCBI Taxonomy" id="2953240"/>
    <lineage>
        <taxon>Bacteria</taxon>
        <taxon>Bacillati</taxon>
        <taxon>Actinomycetota</taxon>
        <taxon>Actinomycetes</taxon>
        <taxon>Kitasatosporales</taxon>
        <taxon>Streptomycetaceae</taxon>
        <taxon>Streptomyces</taxon>
    </lineage>
</organism>
<evidence type="ECO:0000256" key="2">
    <source>
        <dbReference type="ARBA" id="ARBA00023125"/>
    </source>
</evidence>
<evidence type="ECO:0000313" key="6">
    <source>
        <dbReference type="EMBL" id="MCQ4082974.1"/>
    </source>
</evidence>
<dbReference type="InterPro" id="IPR001647">
    <property type="entry name" value="HTH_TetR"/>
</dbReference>
<accession>A0ABT1PZA3</accession>
<keyword evidence="1" id="KW-0805">Transcription regulation</keyword>
<evidence type="ECO:0000313" key="7">
    <source>
        <dbReference type="Proteomes" id="UP001057702"/>
    </source>
</evidence>